<accession>A0AAN9HXM4</accession>
<comment type="caution">
    <text evidence="2">The sequence shown here is derived from an EMBL/GenBank/DDBJ whole genome shotgun (WGS) entry which is preliminary data.</text>
</comment>
<dbReference type="InterPro" id="IPR004320">
    <property type="entry name" value="BPS1_pln"/>
</dbReference>
<keyword evidence="3" id="KW-1185">Reference proteome</keyword>
<evidence type="ECO:0008006" key="4">
    <source>
        <dbReference type="Google" id="ProtNLM"/>
    </source>
</evidence>
<sequence>MDASPLNLKSHNHARSNSLPSKPHPIILQCNEHLARLGGVSSDATSSSSSSSSFLSYKLSGLQDLHNSVEKLIQLPLTQEALVHERQEKWVEELLDGSLRLLDTCSATKDALLHTKECTRELQSIIRRRRRGGEEELAIEVKKFLTSRKVARKAIFKALENLKGNENKCSFSITNKDYQTVASISLLKEVEVITFSIFESLLNFISGSMQSKRSSWSLVSKIMQSKRVPHAQGVDENEFANVDAALQFFAINLASKSNGIDDLQNKLARLGSCIQKLEEGLESLFRRLIKIRVALLNILNH</sequence>
<evidence type="ECO:0000256" key="1">
    <source>
        <dbReference type="SAM" id="MobiDB-lite"/>
    </source>
</evidence>
<reference evidence="2 3" key="1">
    <citation type="submission" date="2024-01" db="EMBL/GenBank/DDBJ databases">
        <title>The genomes of 5 underutilized Papilionoideae crops provide insights into root nodulation and disease resistanc.</title>
        <authorList>
            <person name="Yuan L."/>
        </authorList>
    </citation>
    <scope>NUCLEOTIDE SEQUENCE [LARGE SCALE GENOMIC DNA]</scope>
    <source>
        <strain evidence="2">ZHUSHIDOU_FW_LH</strain>
        <tissue evidence="2">Leaf</tissue>
    </source>
</reference>
<dbReference type="PANTHER" id="PTHR33070">
    <property type="entry name" value="OS06G0725500 PROTEIN"/>
    <property type="match status" value="1"/>
</dbReference>
<dbReference type="EMBL" id="JAYWIO010000006">
    <property type="protein sequence ID" value="KAK7257962.1"/>
    <property type="molecule type" value="Genomic_DNA"/>
</dbReference>
<protein>
    <recommendedName>
        <fullName evidence="4">DUF241 domain protein</fullName>
    </recommendedName>
</protein>
<name>A0AAN9HXM4_CROPI</name>
<dbReference type="GO" id="GO:0048367">
    <property type="term" value="P:shoot system development"/>
    <property type="evidence" value="ECO:0007669"/>
    <property type="project" value="InterPro"/>
</dbReference>
<feature type="region of interest" description="Disordered" evidence="1">
    <location>
        <begin position="1"/>
        <end position="23"/>
    </location>
</feature>
<dbReference type="Pfam" id="PF03087">
    <property type="entry name" value="BPS1"/>
    <property type="match status" value="1"/>
</dbReference>
<evidence type="ECO:0000313" key="2">
    <source>
        <dbReference type="EMBL" id="KAK7257962.1"/>
    </source>
</evidence>
<organism evidence="2 3">
    <name type="scientific">Crotalaria pallida</name>
    <name type="common">Smooth rattlebox</name>
    <name type="synonym">Crotalaria striata</name>
    <dbReference type="NCBI Taxonomy" id="3830"/>
    <lineage>
        <taxon>Eukaryota</taxon>
        <taxon>Viridiplantae</taxon>
        <taxon>Streptophyta</taxon>
        <taxon>Embryophyta</taxon>
        <taxon>Tracheophyta</taxon>
        <taxon>Spermatophyta</taxon>
        <taxon>Magnoliopsida</taxon>
        <taxon>eudicotyledons</taxon>
        <taxon>Gunneridae</taxon>
        <taxon>Pentapetalae</taxon>
        <taxon>rosids</taxon>
        <taxon>fabids</taxon>
        <taxon>Fabales</taxon>
        <taxon>Fabaceae</taxon>
        <taxon>Papilionoideae</taxon>
        <taxon>50 kb inversion clade</taxon>
        <taxon>genistoids sensu lato</taxon>
        <taxon>core genistoids</taxon>
        <taxon>Crotalarieae</taxon>
        <taxon>Crotalaria</taxon>
    </lineage>
</organism>
<dbReference type="Proteomes" id="UP001372338">
    <property type="component" value="Unassembled WGS sequence"/>
</dbReference>
<dbReference type="AlphaFoldDB" id="A0AAN9HXM4"/>
<dbReference type="GO" id="GO:0048364">
    <property type="term" value="P:root development"/>
    <property type="evidence" value="ECO:0007669"/>
    <property type="project" value="InterPro"/>
</dbReference>
<proteinExistence type="predicted"/>
<gene>
    <name evidence="2" type="ORF">RIF29_32313</name>
</gene>
<dbReference type="PANTHER" id="PTHR33070:SF129">
    <property type="entry name" value="DUF241 DOMAIN PROTEIN"/>
    <property type="match status" value="1"/>
</dbReference>
<evidence type="ECO:0000313" key="3">
    <source>
        <dbReference type="Proteomes" id="UP001372338"/>
    </source>
</evidence>